<dbReference type="GO" id="GO:0006233">
    <property type="term" value="P:dTDP biosynthetic process"/>
    <property type="evidence" value="ECO:0007669"/>
    <property type="project" value="InterPro"/>
</dbReference>
<dbReference type="AlphaFoldDB" id="B8FZX7"/>
<comment type="function">
    <text evidence="10">Phosphorylation of dTMP to form dTDP in both de novo and salvage pathways of dTTP synthesis.</text>
</comment>
<feature type="domain" description="Thymidylate kinase-like" evidence="11">
    <location>
        <begin position="7"/>
        <end position="214"/>
    </location>
</feature>
<evidence type="ECO:0000259" key="11">
    <source>
        <dbReference type="Pfam" id="PF02223"/>
    </source>
</evidence>
<keyword evidence="7 10" id="KW-0418">Kinase</keyword>
<dbReference type="InterPro" id="IPR039430">
    <property type="entry name" value="Thymidylate_kin-like_dom"/>
</dbReference>
<accession>B8FZX7</accession>
<dbReference type="SUPFAM" id="SSF52540">
    <property type="entry name" value="P-loop containing nucleoside triphosphate hydrolases"/>
    <property type="match status" value="1"/>
</dbReference>
<dbReference type="Proteomes" id="UP000007726">
    <property type="component" value="Chromosome"/>
</dbReference>
<protein>
    <recommendedName>
        <fullName evidence="3 10">Thymidylate kinase</fullName>
        <ecNumber evidence="2 10">2.7.4.9</ecNumber>
    </recommendedName>
    <alternativeName>
        <fullName evidence="10">dTMP kinase</fullName>
    </alternativeName>
</protein>
<evidence type="ECO:0000256" key="2">
    <source>
        <dbReference type="ARBA" id="ARBA00012980"/>
    </source>
</evidence>
<dbReference type="KEGG" id="dhd:Dhaf_3015"/>
<keyword evidence="8 10" id="KW-0067">ATP-binding</keyword>
<sequence>MGKLIIIEGGDGSGKATQTRKLWRRLADEGLQVKKVEFPNYSSPSSSLVTMYLGGEFGTDPNGVNPYTASTFYAVDRYASYKTLWGDFYSRGGIILSDRYTTSNMIHQAVKIKDPAGWASYLDWLKDFEYRLMGLPEPDLVIYLNMPPDLSIQFIAGRADKSSVTSQDIHEKNKGYLKESYDNAQKVRVRENWLTIDCVSEGRLKSIEEIHEEIYAVTQKAIVLK</sequence>
<evidence type="ECO:0000256" key="1">
    <source>
        <dbReference type="ARBA" id="ARBA00009776"/>
    </source>
</evidence>
<evidence type="ECO:0000256" key="8">
    <source>
        <dbReference type="ARBA" id="ARBA00022840"/>
    </source>
</evidence>
<dbReference type="InterPro" id="IPR027417">
    <property type="entry name" value="P-loop_NTPase"/>
</dbReference>
<evidence type="ECO:0000256" key="3">
    <source>
        <dbReference type="ARBA" id="ARBA00017144"/>
    </source>
</evidence>
<dbReference type="HOGENOM" id="CLU_049131_1_0_9"/>
<dbReference type="GO" id="GO:0006235">
    <property type="term" value="P:dTTP biosynthetic process"/>
    <property type="evidence" value="ECO:0007669"/>
    <property type="project" value="UniProtKB-UniRule"/>
</dbReference>
<dbReference type="RefSeq" id="WP_015944337.1">
    <property type="nucleotide sequence ID" value="NC_011830.1"/>
</dbReference>
<dbReference type="Gene3D" id="3.40.50.300">
    <property type="entry name" value="P-loop containing nucleotide triphosphate hydrolases"/>
    <property type="match status" value="1"/>
</dbReference>
<dbReference type="CDD" id="cd01672">
    <property type="entry name" value="TMPK"/>
    <property type="match status" value="1"/>
</dbReference>
<comment type="catalytic activity">
    <reaction evidence="9 10">
        <text>dTMP + ATP = dTDP + ADP</text>
        <dbReference type="Rhea" id="RHEA:13517"/>
        <dbReference type="ChEBI" id="CHEBI:30616"/>
        <dbReference type="ChEBI" id="CHEBI:58369"/>
        <dbReference type="ChEBI" id="CHEBI:63528"/>
        <dbReference type="ChEBI" id="CHEBI:456216"/>
        <dbReference type="EC" id="2.7.4.9"/>
    </reaction>
</comment>
<gene>
    <name evidence="10" type="primary">tmk</name>
    <name evidence="12" type="ordered locus">Dhaf_3015</name>
</gene>
<keyword evidence="5 10" id="KW-0545">Nucleotide biosynthesis</keyword>
<dbReference type="Pfam" id="PF02223">
    <property type="entry name" value="Thymidylate_kin"/>
    <property type="match status" value="1"/>
</dbReference>
<evidence type="ECO:0000256" key="5">
    <source>
        <dbReference type="ARBA" id="ARBA00022727"/>
    </source>
</evidence>
<evidence type="ECO:0000313" key="13">
    <source>
        <dbReference type="Proteomes" id="UP000007726"/>
    </source>
</evidence>
<evidence type="ECO:0000256" key="7">
    <source>
        <dbReference type="ARBA" id="ARBA00022777"/>
    </source>
</evidence>
<reference evidence="12 13" key="1">
    <citation type="journal article" date="2012" name="BMC Microbiol.">
        <title>Genome sequence of Desulfitobacterium hafniense DCB-2, a Gram-positive anaerobe capable of dehalogenation and metal reduction.</title>
        <authorList>
            <person name="Kim S.H."/>
            <person name="Harzman C."/>
            <person name="Davis J.K."/>
            <person name="Hutcheson R."/>
            <person name="Broderick J.B."/>
            <person name="Marsh T.L."/>
            <person name="Tiedje J.M."/>
        </authorList>
    </citation>
    <scope>NUCLEOTIDE SEQUENCE [LARGE SCALE GENOMIC DNA]</scope>
    <source>
        <strain evidence="13">DSM 10664 / DCB-2</strain>
    </source>
</reference>
<dbReference type="GO" id="GO:0004798">
    <property type="term" value="F:dTMP kinase activity"/>
    <property type="evidence" value="ECO:0007669"/>
    <property type="project" value="UniProtKB-UniRule"/>
</dbReference>
<proteinExistence type="inferred from homology"/>
<dbReference type="PANTHER" id="PTHR10344">
    <property type="entry name" value="THYMIDYLATE KINASE"/>
    <property type="match status" value="1"/>
</dbReference>
<comment type="similarity">
    <text evidence="1 10">Belongs to the thymidylate kinase family.</text>
</comment>
<organism evidence="12 13">
    <name type="scientific">Desulfitobacterium hafniense (strain DSM 10664 / DCB-2)</name>
    <dbReference type="NCBI Taxonomy" id="272564"/>
    <lineage>
        <taxon>Bacteria</taxon>
        <taxon>Bacillati</taxon>
        <taxon>Bacillota</taxon>
        <taxon>Clostridia</taxon>
        <taxon>Eubacteriales</taxon>
        <taxon>Desulfitobacteriaceae</taxon>
        <taxon>Desulfitobacterium</taxon>
    </lineage>
</organism>
<dbReference type="GO" id="GO:0006227">
    <property type="term" value="P:dUDP biosynthetic process"/>
    <property type="evidence" value="ECO:0007669"/>
    <property type="project" value="TreeGrafter"/>
</dbReference>
<name>B8FZX7_DESHD</name>
<evidence type="ECO:0000256" key="4">
    <source>
        <dbReference type="ARBA" id="ARBA00022679"/>
    </source>
</evidence>
<evidence type="ECO:0000256" key="6">
    <source>
        <dbReference type="ARBA" id="ARBA00022741"/>
    </source>
</evidence>
<dbReference type="EC" id="2.7.4.9" evidence="2 10"/>
<comment type="caution">
    <text evidence="10">Lacks conserved residue(s) required for the propagation of feature annotation.</text>
</comment>
<evidence type="ECO:0000313" key="12">
    <source>
        <dbReference type="EMBL" id="ACL21038.1"/>
    </source>
</evidence>
<evidence type="ECO:0000256" key="9">
    <source>
        <dbReference type="ARBA" id="ARBA00048743"/>
    </source>
</evidence>
<dbReference type="GO" id="GO:0005829">
    <property type="term" value="C:cytosol"/>
    <property type="evidence" value="ECO:0007669"/>
    <property type="project" value="TreeGrafter"/>
</dbReference>
<evidence type="ECO:0000256" key="10">
    <source>
        <dbReference type="HAMAP-Rule" id="MF_00165"/>
    </source>
</evidence>
<keyword evidence="4 10" id="KW-0808">Transferase</keyword>
<dbReference type="GO" id="GO:0005524">
    <property type="term" value="F:ATP binding"/>
    <property type="evidence" value="ECO:0007669"/>
    <property type="project" value="UniProtKB-UniRule"/>
</dbReference>
<keyword evidence="6 10" id="KW-0547">Nucleotide-binding</keyword>
<dbReference type="FunFam" id="3.40.50.300:FF:002288">
    <property type="entry name" value="Probable thymidylate kinase"/>
    <property type="match status" value="1"/>
</dbReference>
<dbReference type="EMBL" id="CP001336">
    <property type="protein sequence ID" value="ACL21038.1"/>
    <property type="molecule type" value="Genomic_DNA"/>
</dbReference>
<dbReference type="HAMAP" id="MF_00165">
    <property type="entry name" value="Thymidylate_kinase"/>
    <property type="match status" value="1"/>
</dbReference>
<dbReference type="PANTHER" id="PTHR10344:SF4">
    <property type="entry name" value="UMP-CMP KINASE 2, MITOCHONDRIAL"/>
    <property type="match status" value="1"/>
</dbReference>
<dbReference type="InterPro" id="IPR018094">
    <property type="entry name" value="Thymidylate_kinase"/>
</dbReference>